<keyword evidence="2" id="KW-1185">Reference proteome</keyword>
<proteinExistence type="predicted"/>
<organism evidence="1 2">
    <name type="scientific">Kolteria novifilia</name>
    <dbReference type="NCBI Taxonomy" id="2527975"/>
    <lineage>
        <taxon>Bacteria</taxon>
        <taxon>Pseudomonadati</taxon>
        <taxon>Planctomycetota</taxon>
        <taxon>Planctomycetia</taxon>
        <taxon>Kolteriales</taxon>
        <taxon>Kolteriaceae</taxon>
        <taxon>Kolteria</taxon>
    </lineage>
</organism>
<gene>
    <name evidence="1" type="ORF">Pan216_54250</name>
</gene>
<dbReference type="KEGG" id="knv:Pan216_54250"/>
<sequence>MSLLWPIDPRLAIRKEFEVIYRCTITSVSLVVVLLAGCTPVPPGERQVPRVSRRYPPVTIEGVEVYPVRLPSLQLPEFLKDQDSYFYWATCTTRGGHLELEVSQDGLCRMVIHTRDLATGVFHALETTRRMSPEQQQEFMSSLVDREVFGLHNAYGTPLSEFHELFCLAKFGDQYCQVMGEEFVPEALRTSRDEILALFMGDSLELVGYRTYPNGKGSGLPAIVREVWGR</sequence>
<evidence type="ECO:0000313" key="2">
    <source>
        <dbReference type="Proteomes" id="UP000317093"/>
    </source>
</evidence>
<dbReference type="Proteomes" id="UP000317093">
    <property type="component" value="Chromosome"/>
</dbReference>
<reference evidence="1 2" key="1">
    <citation type="submission" date="2019-02" db="EMBL/GenBank/DDBJ databases">
        <title>Deep-cultivation of Planctomycetes and their phenomic and genomic characterization uncovers novel biology.</title>
        <authorList>
            <person name="Wiegand S."/>
            <person name="Jogler M."/>
            <person name="Boedeker C."/>
            <person name="Pinto D."/>
            <person name="Vollmers J."/>
            <person name="Rivas-Marin E."/>
            <person name="Kohn T."/>
            <person name="Peeters S.H."/>
            <person name="Heuer A."/>
            <person name="Rast P."/>
            <person name="Oberbeckmann S."/>
            <person name="Bunk B."/>
            <person name="Jeske O."/>
            <person name="Meyerdierks A."/>
            <person name="Storesund J.E."/>
            <person name="Kallscheuer N."/>
            <person name="Luecker S."/>
            <person name="Lage O.M."/>
            <person name="Pohl T."/>
            <person name="Merkel B.J."/>
            <person name="Hornburger P."/>
            <person name="Mueller R.-W."/>
            <person name="Bruemmer F."/>
            <person name="Labrenz M."/>
            <person name="Spormann A.M."/>
            <person name="Op den Camp H."/>
            <person name="Overmann J."/>
            <person name="Amann R."/>
            <person name="Jetten M.S.M."/>
            <person name="Mascher T."/>
            <person name="Medema M.H."/>
            <person name="Devos D.P."/>
            <person name="Kaster A.-K."/>
            <person name="Ovreas L."/>
            <person name="Rohde M."/>
            <person name="Galperin M.Y."/>
            <person name="Jogler C."/>
        </authorList>
    </citation>
    <scope>NUCLEOTIDE SEQUENCE [LARGE SCALE GENOMIC DNA]</scope>
    <source>
        <strain evidence="1 2">Pan216</strain>
    </source>
</reference>
<dbReference type="EMBL" id="CP036279">
    <property type="protein sequence ID" value="QDU64535.1"/>
    <property type="molecule type" value="Genomic_DNA"/>
</dbReference>
<accession>A0A518BC22</accession>
<name>A0A518BC22_9BACT</name>
<dbReference type="AlphaFoldDB" id="A0A518BC22"/>
<evidence type="ECO:0000313" key="1">
    <source>
        <dbReference type="EMBL" id="QDU64535.1"/>
    </source>
</evidence>
<protein>
    <submittedName>
        <fullName evidence="1">Uncharacterized protein</fullName>
    </submittedName>
</protein>